<name>A0A7L6BKM2_LIMRT</name>
<evidence type="ECO:0000313" key="2">
    <source>
        <dbReference type="Proteomes" id="UP000510868"/>
    </source>
</evidence>
<evidence type="ECO:0000313" key="1">
    <source>
        <dbReference type="EMBL" id="QLQ62645.1"/>
    </source>
</evidence>
<proteinExistence type="predicted"/>
<gene>
    <name evidence="1" type="ORF">HHK02_04960</name>
</gene>
<dbReference type="EMBL" id="CP059275">
    <property type="protein sequence ID" value="QLQ62645.1"/>
    <property type="molecule type" value="Genomic_DNA"/>
</dbReference>
<reference evidence="1 2" key="1">
    <citation type="submission" date="2020-07" db="EMBL/GenBank/DDBJ databases">
        <title>Genome sequence of Lactobacillus reuteri CNEI-KCA3 isolated from the faeces of a reared-broiler chicken, South-East Nigeria, reveals presence of CRISPR arrays.</title>
        <authorList>
            <person name="Anukam K.C."/>
            <person name="Ibezim C.N."/>
            <person name="BeecK W.V."/>
            <person name="Allonsius C."/>
            <person name="Broek M.D."/>
            <person name="Tuyaerts I."/>
            <person name="Attama A."/>
            <person name="Esimone C.O."/>
            <person name="Lebeer S."/>
        </authorList>
    </citation>
    <scope>NUCLEOTIDE SEQUENCE [LARGE SCALE GENOMIC DNA]</scope>
    <source>
        <strain evidence="1 2">CNEI-KCA3</strain>
    </source>
</reference>
<dbReference type="AlphaFoldDB" id="A0A7L6BKM2"/>
<dbReference type="Proteomes" id="UP000510868">
    <property type="component" value="Chromosome"/>
</dbReference>
<dbReference type="RefSeq" id="WP_181462828.1">
    <property type="nucleotide sequence ID" value="NZ_CP059275.1"/>
</dbReference>
<organism evidence="1 2">
    <name type="scientific">Limosilactobacillus reuteri</name>
    <name type="common">Lactobacillus reuteri</name>
    <dbReference type="NCBI Taxonomy" id="1598"/>
    <lineage>
        <taxon>Bacteria</taxon>
        <taxon>Bacillati</taxon>
        <taxon>Bacillota</taxon>
        <taxon>Bacilli</taxon>
        <taxon>Lactobacillales</taxon>
        <taxon>Lactobacillaceae</taxon>
        <taxon>Limosilactobacillus</taxon>
    </lineage>
</organism>
<accession>A0A7L6BKM2</accession>
<sequence>MDTPYTIKTLIDNYTYFMDLVSRHLESINSMDDYVRWLINNKILNLKECIPLIIDDNNQKLIRNLITRIEKNQSKLIGDIVKFINHNILDIFEYDSFDLHVLIYMKQLLTLLKIIRMA</sequence>
<protein>
    <submittedName>
        <fullName evidence="1">Uncharacterized protein</fullName>
    </submittedName>
</protein>